<feature type="compositionally biased region" description="Polar residues" evidence="1">
    <location>
        <begin position="630"/>
        <end position="658"/>
    </location>
</feature>
<sequence>MEEDDTLAKHLSQKDPIISLYAEEELEDVSTTSSVTKSNTVITGQVSEVSSTSEDNYQIPSTSSKSIFMDLYEEDILNTDSENVNNTGKDTSASDAAGTKKRKPGLLLLGEYADSGNDTEEEALNALKVRQDKSKETVENASSKDAGSEDVVSEKVINENKPLETSPESDMTKVLEDLPLTVGKDSSLVEEKVEDKNNSDSHAIQDVRQAKLERSVSKEEGQISAESDSSDSEQSSEDRKDSIKQKDSKKDKSKKKDKKKKKKKRKKQKHSVDKKDSDVTGDEKKERKSVRGRSRESSEKHKFSKHSRSRSPDRSRDRSSRRRVHSRSRSQDKWKQSRHVREKSRRSRSRSSSRRRSAPNRNKDFKSRSRSPKRSVSPRNRRREREDKWSSTSRSRRDSPSKRKRKVSRSRSPRKRRERSPEHRRSRSPKKRSYSPDKRRRTSRETSPRESSLSRKEKSPRKRERKQSQSTPVKASNRTSSASDSLDSGHFTNIPLSKTNKPEESEPDSNEPVKKPSPISEKKDEPSVPPKAMADVEKQFSPMYSPEKPWEDEFDFVFTEHLSPKQGTEKSMEDVLFGSEAKTPDFKRPITVESKKNKGEPVAKKEEKKEEKVKTGREKNNVPQKEENQDGSSRIQQASSDTAESTIKANGQNISASKTAEVAKTVFEDKPDQLEKRNSDNESLQASINTNKSAFRQSKLEVIPFLDEAPSTQPPVGSSTVHPAKSQVDIKGSSPLAGTGKKQNELQKAKDIIQSSITRINKAPNNVNVSPMDMEMSSPEGDIIDRMNEEFWRQQQQQPVGMNQAEVEGRQSRDDFTVESEGNEQCSFEEPYEPESGLIIGEEYEDLNNIADPKERRKKEKQHQKEKTKVQELIDKLHRQARVEEEVKHVLKAYYKHRDINKEEYKSILRRAVPQVTNSSSAIDPERIRSLVKKYVAKIKGQRVDS</sequence>
<dbReference type="PANTHER" id="PTHR12618">
    <property type="entry name" value="PHD AND RING FINGER DOMAIN-CONTAINING PROTEIN 1"/>
    <property type="match status" value="1"/>
</dbReference>
<protein>
    <recommendedName>
        <fullName evidence="2">SFR19-like C-terminal domain-containing protein</fullName>
    </recommendedName>
</protein>
<dbReference type="Pfam" id="PF23030">
    <property type="entry name" value="SCAF11-like_C"/>
    <property type="match status" value="1"/>
</dbReference>
<evidence type="ECO:0000259" key="2">
    <source>
        <dbReference type="Pfam" id="PF23030"/>
    </source>
</evidence>
<feature type="region of interest" description="Disordered" evidence="1">
    <location>
        <begin position="564"/>
        <end position="690"/>
    </location>
</feature>
<feature type="compositionally biased region" description="Polar residues" evidence="1">
    <location>
        <begin position="681"/>
        <end position="690"/>
    </location>
</feature>
<dbReference type="Proteomes" id="UP001159405">
    <property type="component" value="Unassembled WGS sequence"/>
</dbReference>
<feature type="region of interest" description="Disordered" evidence="1">
    <location>
        <begin position="793"/>
        <end position="835"/>
    </location>
</feature>
<feature type="compositionally biased region" description="Basic and acidic residues" evidence="1">
    <location>
        <begin position="270"/>
        <end position="286"/>
    </location>
</feature>
<feature type="compositionally biased region" description="Basic and acidic residues" evidence="1">
    <location>
        <begin position="807"/>
        <end position="816"/>
    </location>
</feature>
<feature type="compositionally biased region" description="Basic and acidic residues" evidence="1">
    <location>
        <begin position="383"/>
        <end position="401"/>
    </location>
</feature>
<feature type="region of interest" description="Disordered" evidence="1">
    <location>
        <begin position="850"/>
        <end position="870"/>
    </location>
</feature>
<feature type="region of interest" description="Disordered" evidence="1">
    <location>
        <begin position="708"/>
        <end position="747"/>
    </location>
</feature>
<gene>
    <name evidence="3" type="ORF">PLOB_00011011</name>
</gene>
<feature type="compositionally biased region" description="Basic and acidic residues" evidence="1">
    <location>
        <begin position="187"/>
        <end position="221"/>
    </location>
</feature>
<keyword evidence="4" id="KW-1185">Reference proteome</keyword>
<feature type="compositionally biased region" description="Basic residues" evidence="1">
    <location>
        <begin position="402"/>
        <end position="442"/>
    </location>
</feature>
<feature type="compositionally biased region" description="Basic and acidic residues" evidence="1">
    <location>
        <begin position="152"/>
        <end position="162"/>
    </location>
</feature>
<dbReference type="InterPro" id="IPR047157">
    <property type="entry name" value="PHRF1/Atg35"/>
</dbReference>
<evidence type="ECO:0000313" key="3">
    <source>
        <dbReference type="EMBL" id="CAH3170838.1"/>
    </source>
</evidence>
<feature type="compositionally biased region" description="Basic and acidic residues" evidence="1">
    <location>
        <begin position="236"/>
        <end position="250"/>
    </location>
</feature>
<dbReference type="InterPro" id="IPR057031">
    <property type="entry name" value="SFR19-like_C"/>
</dbReference>
<feature type="compositionally biased region" description="Polar residues" evidence="1">
    <location>
        <begin position="79"/>
        <end position="94"/>
    </location>
</feature>
<comment type="caution">
    <text evidence="3">The sequence shown here is derived from an EMBL/GenBank/DDBJ whole genome shotgun (WGS) entry which is preliminary data.</text>
</comment>
<feature type="compositionally biased region" description="Basic residues" evidence="1">
    <location>
        <begin position="336"/>
        <end position="358"/>
    </location>
</feature>
<organism evidence="3 4">
    <name type="scientific">Porites lobata</name>
    <dbReference type="NCBI Taxonomy" id="104759"/>
    <lineage>
        <taxon>Eukaryota</taxon>
        <taxon>Metazoa</taxon>
        <taxon>Cnidaria</taxon>
        <taxon>Anthozoa</taxon>
        <taxon>Hexacorallia</taxon>
        <taxon>Scleractinia</taxon>
        <taxon>Fungiina</taxon>
        <taxon>Poritidae</taxon>
        <taxon>Porites</taxon>
    </lineage>
</organism>
<evidence type="ECO:0000313" key="4">
    <source>
        <dbReference type="Proteomes" id="UP001159405"/>
    </source>
</evidence>
<feature type="compositionally biased region" description="Basic residues" evidence="1">
    <location>
        <begin position="251"/>
        <end position="269"/>
    </location>
</feature>
<accession>A0ABN8QUX2</accession>
<evidence type="ECO:0000256" key="1">
    <source>
        <dbReference type="SAM" id="MobiDB-lite"/>
    </source>
</evidence>
<feature type="compositionally biased region" description="Basic and acidic residues" evidence="1">
    <location>
        <begin position="443"/>
        <end position="457"/>
    </location>
</feature>
<dbReference type="EMBL" id="CALNXK010000159">
    <property type="protein sequence ID" value="CAH3170838.1"/>
    <property type="molecule type" value="Genomic_DNA"/>
</dbReference>
<feature type="compositionally biased region" description="Basic residues" evidence="1">
    <location>
        <begin position="319"/>
        <end position="328"/>
    </location>
</feature>
<reference evidence="3 4" key="1">
    <citation type="submission" date="2022-05" db="EMBL/GenBank/DDBJ databases">
        <authorList>
            <consortium name="Genoscope - CEA"/>
            <person name="William W."/>
        </authorList>
    </citation>
    <scope>NUCLEOTIDE SEQUENCE [LARGE SCALE GENOMIC DNA]</scope>
</reference>
<feature type="region of interest" description="Disordered" evidence="1">
    <location>
        <begin position="79"/>
        <end position="105"/>
    </location>
</feature>
<feature type="region of interest" description="Disordered" evidence="1">
    <location>
        <begin position="132"/>
        <end position="549"/>
    </location>
</feature>
<name>A0ABN8QUX2_9CNID</name>
<feature type="compositionally biased region" description="Basic and acidic residues" evidence="1">
    <location>
        <begin position="666"/>
        <end position="680"/>
    </location>
</feature>
<feature type="domain" description="SFR19-like C-terminal" evidence="2">
    <location>
        <begin position="867"/>
        <end position="943"/>
    </location>
</feature>
<feature type="compositionally biased region" description="Basic and acidic residues" evidence="1">
    <location>
        <begin position="582"/>
        <end position="628"/>
    </location>
</feature>
<proteinExistence type="predicted"/>
<feature type="compositionally biased region" description="Polar residues" evidence="1">
    <location>
        <begin position="710"/>
        <end position="721"/>
    </location>
</feature>
<feature type="compositionally biased region" description="Polar residues" evidence="1">
    <location>
        <begin position="471"/>
        <end position="499"/>
    </location>
</feature>
<dbReference type="PANTHER" id="PTHR12618:SF20">
    <property type="entry name" value="PHD AND RING FINGER DOMAIN-CONTAINING PROTEIN 1"/>
    <property type="match status" value="1"/>
</dbReference>